<protein>
    <submittedName>
        <fullName evidence="4">Uncharacterized protein LOC113798390 isoform X1</fullName>
    </submittedName>
</protein>
<dbReference type="Proteomes" id="UP000515146">
    <property type="component" value="Unplaced"/>
</dbReference>
<feature type="compositionally biased region" description="Polar residues" evidence="1">
    <location>
        <begin position="273"/>
        <end position="288"/>
    </location>
</feature>
<evidence type="ECO:0000313" key="3">
    <source>
        <dbReference type="Proteomes" id="UP000515146"/>
    </source>
</evidence>
<proteinExistence type="predicted"/>
<gene>
    <name evidence="4" type="primary">LOC113798390</name>
</gene>
<evidence type="ECO:0000256" key="1">
    <source>
        <dbReference type="SAM" id="MobiDB-lite"/>
    </source>
</evidence>
<reference evidence="4" key="1">
    <citation type="submission" date="2025-08" db="UniProtKB">
        <authorList>
            <consortium name="RefSeq"/>
        </authorList>
    </citation>
    <scope>IDENTIFICATION</scope>
    <source>
        <strain evidence="4">Airmid</strain>
    </source>
</reference>
<keyword evidence="2" id="KW-1133">Transmembrane helix</keyword>
<keyword evidence="3" id="KW-1185">Reference proteome</keyword>
<dbReference type="OMA" id="SINAKMF"/>
<dbReference type="AlphaFoldDB" id="A0A6P6YHG7"/>
<organism evidence="3 4">
    <name type="scientific">Dermatophagoides pteronyssinus</name>
    <name type="common">European house dust mite</name>
    <dbReference type="NCBI Taxonomy" id="6956"/>
    <lineage>
        <taxon>Eukaryota</taxon>
        <taxon>Metazoa</taxon>
        <taxon>Ecdysozoa</taxon>
        <taxon>Arthropoda</taxon>
        <taxon>Chelicerata</taxon>
        <taxon>Arachnida</taxon>
        <taxon>Acari</taxon>
        <taxon>Acariformes</taxon>
        <taxon>Sarcoptiformes</taxon>
        <taxon>Astigmata</taxon>
        <taxon>Psoroptidia</taxon>
        <taxon>Analgoidea</taxon>
        <taxon>Pyroglyphidae</taxon>
        <taxon>Dermatophagoidinae</taxon>
        <taxon>Dermatophagoides</taxon>
    </lineage>
</organism>
<name>A0A6P6YHG7_DERPT</name>
<sequence length="391" mass="43285">MEYIQQAKKMGKGKKYSSMVIFILGFNMSPSTKIIISIFIIVSLGHSIKSMSIGYSETKTINYASSTTKDPEIQMSNETIRKIFETAEQVTNATETDSVLMQLQPIITTKTAKMSRSTNDNNNNNLKNIMLLVVKKPESSNRSNIMEQFNAYYIHTAKASDVTDGIFTVIWNLLIDSTREFVVNRIRSMLQHGMQMFKPSSSASASASASGRTVGVPSLIFRQQSEINNNENNNNNDQEPKVVLLIPEPFHLPDVIQFDAIKNVDSSVEMEKSNSNIDNTEQQQPSSSNKEEAEEIEDNLVIKTISKNPLSPTSLAPLRYMVRPVGAFTGLSVNAADKTSTSVGTMITNTGLHFSLLGPSGTDSTKTKTTDSWRNYFRALGYGILIAKFLG</sequence>
<feature type="region of interest" description="Disordered" evidence="1">
    <location>
        <begin position="267"/>
        <end position="295"/>
    </location>
</feature>
<evidence type="ECO:0000256" key="2">
    <source>
        <dbReference type="SAM" id="Phobius"/>
    </source>
</evidence>
<evidence type="ECO:0000313" key="4">
    <source>
        <dbReference type="RefSeq" id="XP_027204720.1"/>
    </source>
</evidence>
<keyword evidence="2" id="KW-0472">Membrane</keyword>
<dbReference type="GeneID" id="113798390"/>
<dbReference type="RefSeq" id="XP_027204720.1">
    <property type="nucleotide sequence ID" value="XM_027348919.1"/>
</dbReference>
<dbReference type="InParanoid" id="A0A6P6YHG7"/>
<feature type="transmembrane region" description="Helical" evidence="2">
    <location>
        <begin position="20"/>
        <end position="42"/>
    </location>
</feature>
<accession>A0A6P6YHG7</accession>
<dbReference type="OrthoDB" id="6515308at2759"/>
<dbReference type="KEGG" id="dpte:113798390"/>
<keyword evidence="2" id="KW-0812">Transmembrane</keyword>